<organism evidence="6 7">
    <name type="scientific">Phrynosoma platyrhinos</name>
    <name type="common">Desert horned lizard</name>
    <dbReference type="NCBI Taxonomy" id="52577"/>
    <lineage>
        <taxon>Eukaryota</taxon>
        <taxon>Metazoa</taxon>
        <taxon>Chordata</taxon>
        <taxon>Craniata</taxon>
        <taxon>Vertebrata</taxon>
        <taxon>Euteleostomi</taxon>
        <taxon>Lepidosauria</taxon>
        <taxon>Squamata</taxon>
        <taxon>Bifurcata</taxon>
        <taxon>Unidentata</taxon>
        <taxon>Episquamata</taxon>
        <taxon>Toxicofera</taxon>
        <taxon>Iguania</taxon>
        <taxon>Phrynosomatidae</taxon>
        <taxon>Phrynosomatinae</taxon>
        <taxon>Phrynosoma</taxon>
    </lineage>
</organism>
<sequence length="502" mass="56380">MPYHIMSGCGPGYYSSCSEVLSHKRCQCHVNHIFCPPIDSRMCHGGADGFSSKSVSSCGPWPVFMNSFPGNGHQYNVGVTHNFCGTESSNVVMNTEGGSPGKPRITSVTCNESLLQPLDLGIDTTALALKCQAKNELQSLNSKLASFIDKVRLLEQHNMMLKTKWDFVQEKKRHQSDMGPLLDEHASKLKKELECVQHEREELQTEHDTLEQTLENNKSRYEEELNRRATAENEFLLLKKDMDCAFARKAELETKIEKLTKHISFLKHIYEQEISELQSCISETCVMVQVDNRRSLDMNRTLEECRSQYERIASRSRAEAEAWFQHQYQELRTTAARNNDSLNNVKEEIQSLTHSAHQLESQIATIKAECCKLEEEVAGTKERGEMAVKEAKSKLSGLEEALNKAKQDMACLLREYQSLMNVKIALKIEIAAYRLNTGDRTVNICVQRSEGAVVHNDNLHPGSGRISPSGTNQSNEDVCDSVSATHDSSPTPECIPSSCEDA</sequence>
<feature type="region of interest" description="Disordered" evidence="4">
    <location>
        <begin position="456"/>
        <end position="502"/>
    </location>
</feature>
<comment type="caution">
    <text evidence="6">The sequence shown here is derived from an EMBL/GenBank/DDBJ whole genome shotgun (WGS) entry which is preliminary data.</text>
</comment>
<dbReference type="InterPro" id="IPR039008">
    <property type="entry name" value="IF_rod_dom"/>
</dbReference>
<dbReference type="Gene3D" id="1.20.5.1160">
    <property type="entry name" value="Vasodilator-stimulated phosphoprotein"/>
    <property type="match status" value="1"/>
</dbReference>
<protein>
    <recommendedName>
        <fullName evidence="5">IF rod domain-containing protein</fullName>
    </recommendedName>
</protein>
<keyword evidence="2 3" id="KW-0175">Coiled coil</keyword>
<evidence type="ECO:0000256" key="2">
    <source>
        <dbReference type="ARBA" id="ARBA00023054"/>
    </source>
</evidence>
<dbReference type="Pfam" id="PF00038">
    <property type="entry name" value="Filament"/>
    <property type="match status" value="1"/>
</dbReference>
<dbReference type="EMBL" id="JAIPUX010000439">
    <property type="protein sequence ID" value="KAH0629107.1"/>
    <property type="molecule type" value="Genomic_DNA"/>
</dbReference>
<evidence type="ECO:0000259" key="5">
    <source>
        <dbReference type="PROSITE" id="PS51842"/>
    </source>
</evidence>
<evidence type="ECO:0000313" key="6">
    <source>
        <dbReference type="EMBL" id="KAH0629107.1"/>
    </source>
</evidence>
<feature type="coiled-coil region" evidence="3">
    <location>
        <begin position="186"/>
        <end position="269"/>
    </location>
</feature>
<evidence type="ECO:0000256" key="3">
    <source>
        <dbReference type="SAM" id="Coils"/>
    </source>
</evidence>
<dbReference type="PROSITE" id="PS51842">
    <property type="entry name" value="IF_ROD_2"/>
    <property type="match status" value="1"/>
</dbReference>
<accession>A0ABQ7TI31</accession>
<feature type="compositionally biased region" description="Polar residues" evidence="4">
    <location>
        <begin position="466"/>
        <end position="491"/>
    </location>
</feature>
<keyword evidence="1" id="KW-0403">Intermediate filament</keyword>
<feature type="coiled-coil region" evidence="3">
    <location>
        <begin position="328"/>
        <end position="422"/>
    </location>
</feature>
<feature type="domain" description="IF rod" evidence="5">
    <location>
        <begin position="133"/>
        <end position="434"/>
    </location>
</feature>
<evidence type="ECO:0000256" key="4">
    <source>
        <dbReference type="SAM" id="MobiDB-lite"/>
    </source>
</evidence>
<dbReference type="Gene3D" id="1.20.5.170">
    <property type="match status" value="1"/>
</dbReference>
<dbReference type="PANTHER" id="PTHR45616:SF12">
    <property type="entry name" value="KERATIN, TYPE II CUTICULAR HB2"/>
    <property type="match status" value="1"/>
</dbReference>
<dbReference type="Gene3D" id="1.20.5.500">
    <property type="entry name" value="Single helix bin"/>
    <property type="match status" value="1"/>
</dbReference>
<dbReference type="PRINTS" id="PR01276">
    <property type="entry name" value="TYPE2KERATIN"/>
</dbReference>
<dbReference type="SUPFAM" id="SSF64593">
    <property type="entry name" value="Intermediate filament protein, coiled coil region"/>
    <property type="match status" value="2"/>
</dbReference>
<name>A0ABQ7TI31_PHRPL</name>
<keyword evidence="7" id="KW-1185">Reference proteome</keyword>
<dbReference type="Proteomes" id="UP000826234">
    <property type="component" value="Unassembled WGS sequence"/>
</dbReference>
<evidence type="ECO:0000313" key="7">
    <source>
        <dbReference type="Proteomes" id="UP000826234"/>
    </source>
</evidence>
<gene>
    <name evidence="6" type="ORF">JD844_010939</name>
</gene>
<proteinExistence type="predicted"/>
<dbReference type="InterPro" id="IPR003054">
    <property type="entry name" value="Keratin_II"/>
</dbReference>
<dbReference type="PANTHER" id="PTHR45616">
    <property type="entry name" value="GATA-TYPE DOMAIN-CONTAINING PROTEIN"/>
    <property type="match status" value="1"/>
</dbReference>
<reference evidence="6 7" key="1">
    <citation type="journal article" date="2022" name="Gigascience">
        <title>A chromosome-level genome assembly and annotation of the desert horned lizard, Phrynosoma platyrhinos, provides insight into chromosomal rearrangements among reptiles.</title>
        <authorList>
            <person name="Koochekian N."/>
            <person name="Ascanio A."/>
            <person name="Farleigh K."/>
            <person name="Card D.C."/>
            <person name="Schield D.R."/>
            <person name="Castoe T.A."/>
            <person name="Jezkova T."/>
        </authorList>
    </citation>
    <scope>NUCLEOTIDE SEQUENCE [LARGE SCALE GENOMIC DNA]</scope>
    <source>
        <strain evidence="6">NK-2021</strain>
    </source>
</reference>
<evidence type="ECO:0000256" key="1">
    <source>
        <dbReference type="ARBA" id="ARBA00022754"/>
    </source>
</evidence>
<dbReference type="SMART" id="SM01391">
    <property type="entry name" value="Filament"/>
    <property type="match status" value="1"/>
</dbReference>